<dbReference type="SUPFAM" id="SSF90112">
    <property type="entry name" value="Neurotransmitter-gated ion-channel transmembrane pore"/>
    <property type="match status" value="1"/>
</dbReference>
<comment type="caution">
    <text evidence="3">The sequence shown here is derived from an EMBL/GenBank/DDBJ whole genome shotgun (WGS) entry which is preliminary data.</text>
</comment>
<dbReference type="InterPro" id="IPR006201">
    <property type="entry name" value="Neur_channel"/>
</dbReference>
<feature type="domain" description="Neurotransmitter-gated ion-channel transmembrane" evidence="2">
    <location>
        <begin position="24"/>
        <end position="118"/>
    </location>
</feature>
<dbReference type="GO" id="GO:0005230">
    <property type="term" value="F:extracellular ligand-gated monoatomic ion channel activity"/>
    <property type="evidence" value="ECO:0007669"/>
    <property type="project" value="UniProtKB-ARBA"/>
</dbReference>
<organism evidence="3 4">
    <name type="scientific">Diploscapter pachys</name>
    <dbReference type="NCBI Taxonomy" id="2018661"/>
    <lineage>
        <taxon>Eukaryota</taxon>
        <taxon>Metazoa</taxon>
        <taxon>Ecdysozoa</taxon>
        <taxon>Nematoda</taxon>
        <taxon>Chromadorea</taxon>
        <taxon>Rhabditida</taxon>
        <taxon>Rhabditina</taxon>
        <taxon>Rhabditomorpha</taxon>
        <taxon>Rhabditoidea</taxon>
        <taxon>Rhabditidae</taxon>
        <taxon>Diploscapter</taxon>
    </lineage>
</organism>
<dbReference type="OrthoDB" id="442503at2759"/>
<reference evidence="3 4" key="1">
    <citation type="journal article" date="2017" name="Curr. Biol.">
        <title>Genome architecture and evolution of a unichromosomal asexual nematode.</title>
        <authorList>
            <person name="Fradin H."/>
            <person name="Zegar C."/>
            <person name="Gutwein M."/>
            <person name="Lucas J."/>
            <person name="Kovtun M."/>
            <person name="Corcoran D."/>
            <person name="Baugh L.R."/>
            <person name="Kiontke K."/>
            <person name="Gunsalus K."/>
            <person name="Fitch D.H."/>
            <person name="Piano F."/>
        </authorList>
    </citation>
    <scope>NUCLEOTIDE SEQUENCE [LARGE SCALE GENOMIC DNA]</scope>
    <source>
        <strain evidence="3">PF1309</strain>
    </source>
</reference>
<dbReference type="InterPro" id="IPR036719">
    <property type="entry name" value="Neuro-gated_channel_TM_sf"/>
</dbReference>
<feature type="transmembrane region" description="Helical" evidence="1">
    <location>
        <begin position="51"/>
        <end position="70"/>
    </location>
</feature>
<dbReference type="GO" id="GO:0004888">
    <property type="term" value="F:transmembrane signaling receptor activity"/>
    <property type="evidence" value="ECO:0007669"/>
    <property type="project" value="InterPro"/>
</dbReference>
<feature type="transmembrane region" description="Helical" evidence="1">
    <location>
        <begin position="82"/>
        <end position="103"/>
    </location>
</feature>
<evidence type="ECO:0000313" key="3">
    <source>
        <dbReference type="EMBL" id="PAV85788.1"/>
    </source>
</evidence>
<keyword evidence="1" id="KW-0472">Membrane</keyword>
<keyword evidence="1" id="KW-1133">Transmembrane helix</keyword>
<evidence type="ECO:0000259" key="2">
    <source>
        <dbReference type="Pfam" id="PF02932"/>
    </source>
</evidence>
<evidence type="ECO:0000313" key="4">
    <source>
        <dbReference type="Proteomes" id="UP000218231"/>
    </source>
</evidence>
<dbReference type="AlphaFoldDB" id="A0A2A2LI78"/>
<dbReference type="Pfam" id="PF02932">
    <property type="entry name" value="Neur_chan_memb"/>
    <property type="match status" value="1"/>
</dbReference>
<dbReference type="PANTHER" id="PTHR18945">
    <property type="entry name" value="NEUROTRANSMITTER GATED ION CHANNEL"/>
    <property type="match status" value="1"/>
</dbReference>
<name>A0A2A2LI78_9BILA</name>
<dbReference type="InterPro" id="IPR006029">
    <property type="entry name" value="Neurotrans-gated_channel_TM"/>
</dbReference>
<keyword evidence="4" id="KW-1185">Reference proteome</keyword>
<dbReference type="PRINTS" id="PR00253">
    <property type="entry name" value="GABAARECEPTR"/>
</dbReference>
<sequence length="224" mass="25978">MINKFMTVFFIFKRNYGWYILQGYIPTMVTIVISWISFYLGPRAIPARTMLGVNSLLAMTFQFGNIIRNLPRVSYVKAIDTWMLSGMLFIFLSLLELAIVGFMSRNDGLPSKSSHRKRNNLQDDSFSWRSVQASPHIELRQPLDCLPLDDTPRGLSQPVPPFNRISRPVRCLRLRKAFRSIRDIRPETVDFYSYWGYYLSSLSEYIDDSIEAQLDLPTLTPDTT</sequence>
<gene>
    <name evidence="3" type="ORF">WR25_25096</name>
</gene>
<dbReference type="InterPro" id="IPR006028">
    <property type="entry name" value="GABAA/Glycine_rcpt"/>
</dbReference>
<dbReference type="EMBL" id="LIAE01006736">
    <property type="protein sequence ID" value="PAV85788.1"/>
    <property type="molecule type" value="Genomic_DNA"/>
</dbReference>
<accession>A0A2A2LI78</accession>
<feature type="transmembrane region" description="Helical" evidence="1">
    <location>
        <begin position="16"/>
        <end position="39"/>
    </location>
</feature>
<proteinExistence type="predicted"/>
<dbReference type="GO" id="GO:0016020">
    <property type="term" value="C:membrane"/>
    <property type="evidence" value="ECO:0007669"/>
    <property type="project" value="InterPro"/>
</dbReference>
<dbReference type="Gene3D" id="1.20.58.390">
    <property type="entry name" value="Neurotransmitter-gated ion-channel transmembrane domain"/>
    <property type="match status" value="1"/>
</dbReference>
<protein>
    <recommendedName>
        <fullName evidence="2">Neurotransmitter-gated ion-channel transmembrane domain-containing protein</fullName>
    </recommendedName>
</protein>
<dbReference type="InterPro" id="IPR038050">
    <property type="entry name" value="Neuro_actylchol_rec"/>
</dbReference>
<dbReference type="CDD" id="cd19049">
    <property type="entry name" value="LGIC_TM_anion"/>
    <property type="match status" value="1"/>
</dbReference>
<dbReference type="Proteomes" id="UP000218231">
    <property type="component" value="Unassembled WGS sequence"/>
</dbReference>
<keyword evidence="1" id="KW-0812">Transmembrane</keyword>
<evidence type="ECO:0000256" key="1">
    <source>
        <dbReference type="SAM" id="Phobius"/>
    </source>
</evidence>
<dbReference type="STRING" id="2018661.A0A2A2LI78"/>